<name>A0ACC3CZ18_9PEZI</name>
<dbReference type="Proteomes" id="UP001186974">
    <property type="component" value="Unassembled WGS sequence"/>
</dbReference>
<comment type="caution">
    <text evidence="1">The sequence shown here is derived from an EMBL/GenBank/DDBJ whole genome shotgun (WGS) entry which is preliminary data.</text>
</comment>
<accession>A0ACC3CZ18</accession>
<dbReference type="EMBL" id="JAWDJW010009469">
    <property type="protein sequence ID" value="KAK3059376.1"/>
    <property type="molecule type" value="Genomic_DNA"/>
</dbReference>
<evidence type="ECO:0000313" key="1">
    <source>
        <dbReference type="EMBL" id="KAK3059376.1"/>
    </source>
</evidence>
<proteinExistence type="predicted"/>
<feature type="non-terminal residue" evidence="1">
    <location>
        <position position="1"/>
    </location>
</feature>
<protein>
    <submittedName>
        <fullName evidence="1">Uncharacterized protein</fullName>
    </submittedName>
</protein>
<keyword evidence="2" id="KW-1185">Reference proteome</keyword>
<sequence>RSAAPTPDTAAIGKKFSFSAVGGTEDDIDEEDEDNAGAGTVTVPDTIADDAVISDGKVNTLVKDDGATVNDAAEEPPQSEFAKWFWENRGDVNRAWKKRRREAMKAKRQRENRKIGRRIV</sequence>
<reference evidence="1" key="1">
    <citation type="submission" date="2024-09" db="EMBL/GenBank/DDBJ databases">
        <title>Black Yeasts Isolated from many extreme environments.</title>
        <authorList>
            <person name="Coleine C."/>
            <person name="Stajich J.E."/>
            <person name="Selbmann L."/>
        </authorList>
    </citation>
    <scope>NUCLEOTIDE SEQUENCE</scope>
    <source>
        <strain evidence="1">CCFEE 5737</strain>
    </source>
</reference>
<gene>
    <name evidence="1" type="ORF">LTS18_011017</name>
</gene>
<evidence type="ECO:0000313" key="2">
    <source>
        <dbReference type="Proteomes" id="UP001186974"/>
    </source>
</evidence>
<organism evidence="1 2">
    <name type="scientific">Coniosporium uncinatum</name>
    <dbReference type="NCBI Taxonomy" id="93489"/>
    <lineage>
        <taxon>Eukaryota</taxon>
        <taxon>Fungi</taxon>
        <taxon>Dikarya</taxon>
        <taxon>Ascomycota</taxon>
        <taxon>Pezizomycotina</taxon>
        <taxon>Dothideomycetes</taxon>
        <taxon>Dothideomycetes incertae sedis</taxon>
        <taxon>Coniosporium</taxon>
    </lineage>
</organism>